<dbReference type="FunCoup" id="I1IYA8">
    <property type="interactions" value="702"/>
</dbReference>
<evidence type="ECO:0000259" key="18">
    <source>
        <dbReference type="PROSITE" id="PS50089"/>
    </source>
</evidence>
<dbReference type="EMBL" id="CM000884">
    <property type="protein sequence ID" value="KQJ82893.1"/>
    <property type="molecule type" value="Genomic_DNA"/>
</dbReference>
<keyword evidence="8" id="KW-0732">Signal</keyword>
<dbReference type="PANTHER" id="PTHR46913:SF19">
    <property type="entry name" value="RING-TYPE E3 UBIQUITIN TRANSFERASE"/>
    <property type="match status" value="1"/>
</dbReference>
<dbReference type="CDD" id="cd16461">
    <property type="entry name" value="RING-H2_EL5-like"/>
    <property type="match status" value="1"/>
</dbReference>
<dbReference type="OMA" id="PHMEENR"/>
<sequence>MPPYHRRILFSDDPNHGDCNGWGRYRCYSPPSPPTTSPSPSPADVPSPWASPSPGSAAPAPSPFRHPAAGRRDQGGTSGYGDAAGAGHHRQFVNYTIIAAAAVVFLSLILIGVSVAVRRRQLRRRRRQALLAPAPAVATNVGNDDPEAGGGGGGVVHHVWYIRTVGLDEAAIDSIAVTRYRAGAGLLGAADCSVCLGEFQDGELVRLLPKCAHAFHVPCIDTWLRAHVNCPLCRSDVLDPAAAAATGVAVQSNSDQSTADPDVNANAAAEQVDAASDSTLEHEDEELENAPHLQEDQQEQQFSTPEPVPQLPCPLPWNVRRAASMDAAIASTAAGVAALDRLSEADPQGEQNGREKHRSGATGHLSNPSTERPTPSGAPRSFFSRHCRARSSVLPL</sequence>
<accession>I1IYA8</accession>
<evidence type="ECO:0000256" key="16">
    <source>
        <dbReference type="SAM" id="MobiDB-lite"/>
    </source>
</evidence>
<evidence type="ECO:0000256" key="6">
    <source>
        <dbReference type="ARBA" id="ARBA00022692"/>
    </source>
</evidence>
<evidence type="ECO:0000256" key="2">
    <source>
        <dbReference type="ARBA" id="ARBA00004167"/>
    </source>
</evidence>
<reference evidence="19 20" key="1">
    <citation type="journal article" date="2010" name="Nature">
        <title>Genome sequencing and analysis of the model grass Brachypodium distachyon.</title>
        <authorList>
            <consortium name="International Brachypodium Initiative"/>
        </authorList>
    </citation>
    <scope>NUCLEOTIDE SEQUENCE [LARGE SCALE GENOMIC DNA]</scope>
    <source>
        <strain evidence="19 20">Bd21</strain>
    </source>
</reference>
<evidence type="ECO:0000256" key="15">
    <source>
        <dbReference type="PROSITE-ProRule" id="PRU00175"/>
    </source>
</evidence>
<dbReference type="GO" id="GO:0016567">
    <property type="term" value="P:protein ubiquitination"/>
    <property type="evidence" value="ECO:0000318"/>
    <property type="project" value="GO_Central"/>
</dbReference>
<evidence type="ECO:0000256" key="11">
    <source>
        <dbReference type="ARBA" id="ARBA00022833"/>
    </source>
</evidence>
<evidence type="ECO:0000256" key="8">
    <source>
        <dbReference type="ARBA" id="ARBA00022729"/>
    </source>
</evidence>
<evidence type="ECO:0000256" key="4">
    <source>
        <dbReference type="ARBA" id="ARBA00012483"/>
    </source>
</evidence>
<keyword evidence="11" id="KW-0862">Zinc</keyword>
<dbReference type="UniPathway" id="UPA00143"/>
<dbReference type="KEGG" id="bdi:100836409"/>
<keyword evidence="12 17" id="KW-1133">Transmembrane helix</keyword>
<dbReference type="Pfam" id="PF13639">
    <property type="entry name" value="zf-RING_2"/>
    <property type="match status" value="1"/>
</dbReference>
<keyword evidence="9 15" id="KW-0863">Zinc-finger</keyword>
<keyword evidence="13 17" id="KW-0472">Membrane</keyword>
<evidence type="ECO:0000256" key="5">
    <source>
        <dbReference type="ARBA" id="ARBA00022679"/>
    </source>
</evidence>
<evidence type="ECO:0000256" key="9">
    <source>
        <dbReference type="ARBA" id="ARBA00022771"/>
    </source>
</evidence>
<comment type="subcellular location">
    <subcellularLocation>
        <location evidence="2">Membrane</location>
        <topology evidence="2">Single-pass membrane protein</topology>
    </subcellularLocation>
</comment>
<keyword evidence="5" id="KW-0808">Transferase</keyword>
<dbReference type="InterPro" id="IPR013083">
    <property type="entry name" value="Znf_RING/FYVE/PHD"/>
</dbReference>
<evidence type="ECO:0000256" key="14">
    <source>
        <dbReference type="ARBA" id="ARBA00024209"/>
    </source>
</evidence>
<proteinExistence type="inferred from homology"/>
<dbReference type="RefSeq" id="XP_003579865.1">
    <property type="nucleotide sequence ID" value="XM_003579817.4"/>
</dbReference>
<dbReference type="PROSITE" id="PS50089">
    <property type="entry name" value="ZF_RING_2"/>
    <property type="match status" value="1"/>
</dbReference>
<protein>
    <recommendedName>
        <fullName evidence="4">RING-type E3 ubiquitin transferase</fullName>
        <ecNumber evidence="4">2.3.2.27</ecNumber>
    </recommendedName>
</protein>
<dbReference type="GeneID" id="100836409"/>
<dbReference type="OrthoDB" id="9984778at2759"/>
<feature type="region of interest" description="Disordered" evidence="16">
    <location>
        <begin position="269"/>
        <end position="314"/>
    </location>
</feature>
<feature type="compositionally biased region" description="Polar residues" evidence="16">
    <location>
        <begin position="364"/>
        <end position="373"/>
    </location>
</feature>
<evidence type="ECO:0000313" key="19">
    <source>
        <dbReference type="EMBL" id="KQJ82893.1"/>
    </source>
</evidence>
<evidence type="ECO:0000313" key="20">
    <source>
        <dbReference type="EnsemblPlants" id="KQJ82893"/>
    </source>
</evidence>
<dbReference type="FunFam" id="3.30.40.10:FF:000285">
    <property type="entry name" value="RING-H2 finger protein ATL43"/>
    <property type="match status" value="1"/>
</dbReference>
<feature type="compositionally biased region" description="Pro residues" evidence="16">
    <location>
        <begin position="30"/>
        <end position="51"/>
    </location>
</feature>
<name>I1IYA8_BRADI</name>
<keyword evidence="7" id="KW-0479">Metal-binding</keyword>
<dbReference type="Gene3D" id="3.30.40.10">
    <property type="entry name" value="Zinc/RING finger domain, C3HC4 (zinc finger)"/>
    <property type="match status" value="1"/>
</dbReference>
<feature type="region of interest" description="Disordered" evidence="16">
    <location>
        <begin position="21"/>
        <end position="82"/>
    </location>
</feature>
<dbReference type="AlphaFoldDB" id="I1IYA8"/>
<dbReference type="EC" id="2.3.2.27" evidence="4"/>
<dbReference type="GO" id="GO:0008270">
    <property type="term" value="F:zinc ion binding"/>
    <property type="evidence" value="ECO:0007669"/>
    <property type="project" value="UniProtKB-KW"/>
</dbReference>
<dbReference type="GO" id="GO:0016020">
    <property type="term" value="C:membrane"/>
    <property type="evidence" value="ECO:0007669"/>
    <property type="project" value="UniProtKB-SubCell"/>
</dbReference>
<evidence type="ECO:0000256" key="7">
    <source>
        <dbReference type="ARBA" id="ARBA00022723"/>
    </source>
</evidence>
<dbReference type="Proteomes" id="UP000008810">
    <property type="component" value="Chromosome 5"/>
</dbReference>
<feature type="transmembrane region" description="Helical" evidence="17">
    <location>
        <begin position="95"/>
        <end position="117"/>
    </location>
</feature>
<organism evidence="19">
    <name type="scientific">Brachypodium distachyon</name>
    <name type="common">Purple false brome</name>
    <name type="synonym">Trachynia distachya</name>
    <dbReference type="NCBI Taxonomy" id="15368"/>
    <lineage>
        <taxon>Eukaryota</taxon>
        <taxon>Viridiplantae</taxon>
        <taxon>Streptophyta</taxon>
        <taxon>Embryophyta</taxon>
        <taxon>Tracheophyta</taxon>
        <taxon>Spermatophyta</taxon>
        <taxon>Magnoliopsida</taxon>
        <taxon>Liliopsida</taxon>
        <taxon>Poales</taxon>
        <taxon>Poaceae</taxon>
        <taxon>BOP clade</taxon>
        <taxon>Pooideae</taxon>
        <taxon>Stipodae</taxon>
        <taxon>Brachypodieae</taxon>
        <taxon>Brachypodium</taxon>
    </lineage>
</organism>
<evidence type="ECO:0000256" key="1">
    <source>
        <dbReference type="ARBA" id="ARBA00000900"/>
    </source>
</evidence>
<keyword evidence="10" id="KW-0833">Ubl conjugation pathway</keyword>
<comment type="catalytic activity">
    <reaction evidence="1">
        <text>S-ubiquitinyl-[E2 ubiquitin-conjugating enzyme]-L-cysteine + [acceptor protein]-L-lysine = [E2 ubiquitin-conjugating enzyme]-L-cysteine + N(6)-ubiquitinyl-[acceptor protein]-L-lysine.</text>
        <dbReference type="EC" id="2.3.2.27"/>
    </reaction>
</comment>
<keyword evidence="21" id="KW-1185">Reference proteome</keyword>
<dbReference type="PANTHER" id="PTHR46913">
    <property type="entry name" value="RING-H2 FINGER PROTEIN ATL16"/>
    <property type="match status" value="1"/>
</dbReference>
<dbReference type="eggNOG" id="KOG0800">
    <property type="taxonomic scope" value="Eukaryota"/>
</dbReference>
<evidence type="ECO:0000256" key="12">
    <source>
        <dbReference type="ARBA" id="ARBA00022989"/>
    </source>
</evidence>
<dbReference type="GO" id="GO:0061630">
    <property type="term" value="F:ubiquitin protein ligase activity"/>
    <property type="evidence" value="ECO:0007669"/>
    <property type="project" value="UniProtKB-EC"/>
</dbReference>
<evidence type="ECO:0000256" key="13">
    <source>
        <dbReference type="ARBA" id="ARBA00023136"/>
    </source>
</evidence>
<dbReference type="HOGENOM" id="CLU_040108_4_1_1"/>
<reference evidence="19" key="2">
    <citation type="submission" date="2017-06" db="EMBL/GenBank/DDBJ databases">
        <title>WGS assembly of Brachypodium distachyon.</title>
        <authorList>
            <consortium name="The International Brachypodium Initiative"/>
            <person name="Lucas S."/>
            <person name="Harmon-Smith M."/>
            <person name="Lail K."/>
            <person name="Tice H."/>
            <person name="Grimwood J."/>
            <person name="Bruce D."/>
            <person name="Barry K."/>
            <person name="Shu S."/>
            <person name="Lindquist E."/>
            <person name="Wang M."/>
            <person name="Pitluck S."/>
            <person name="Vogel J.P."/>
            <person name="Garvin D.F."/>
            <person name="Mockler T.C."/>
            <person name="Schmutz J."/>
            <person name="Rokhsar D."/>
            <person name="Bevan M.W."/>
        </authorList>
    </citation>
    <scope>NUCLEOTIDE SEQUENCE</scope>
    <source>
        <strain evidence="19">Bd21</strain>
    </source>
</reference>
<keyword evidence="6 17" id="KW-0812">Transmembrane</keyword>
<evidence type="ECO:0000313" key="21">
    <source>
        <dbReference type="Proteomes" id="UP000008810"/>
    </source>
</evidence>
<feature type="domain" description="RING-type" evidence="18">
    <location>
        <begin position="192"/>
        <end position="234"/>
    </location>
</feature>
<dbReference type="InterPro" id="IPR044600">
    <property type="entry name" value="ATL1/ATL16-like"/>
</dbReference>
<evidence type="ECO:0000256" key="3">
    <source>
        <dbReference type="ARBA" id="ARBA00004906"/>
    </source>
</evidence>
<comment type="similarity">
    <text evidence="14">Belongs to the RING-type zinc finger family. ATL subfamily.</text>
</comment>
<feature type="region of interest" description="Disordered" evidence="16">
    <location>
        <begin position="345"/>
        <end position="396"/>
    </location>
</feature>
<dbReference type="EnsemblPlants" id="KQJ82893">
    <property type="protein sequence ID" value="KQJ82893"/>
    <property type="gene ID" value="BRADI_5g11880v3"/>
</dbReference>
<dbReference type="Gramene" id="KQJ82893">
    <property type="protein sequence ID" value="KQJ82893"/>
    <property type="gene ID" value="BRADI_5g11880v3"/>
</dbReference>
<dbReference type="InterPro" id="IPR001841">
    <property type="entry name" value="Znf_RING"/>
</dbReference>
<evidence type="ECO:0000256" key="10">
    <source>
        <dbReference type="ARBA" id="ARBA00022786"/>
    </source>
</evidence>
<dbReference type="SMART" id="SM00184">
    <property type="entry name" value="RING"/>
    <property type="match status" value="1"/>
</dbReference>
<comment type="pathway">
    <text evidence="3">Protein modification; protein ubiquitination.</text>
</comment>
<evidence type="ECO:0000256" key="17">
    <source>
        <dbReference type="SAM" id="Phobius"/>
    </source>
</evidence>
<gene>
    <name evidence="20" type="primary">LOC100836409</name>
    <name evidence="19" type="ORF">BRADI_5g11880v3</name>
</gene>
<dbReference type="SUPFAM" id="SSF57850">
    <property type="entry name" value="RING/U-box"/>
    <property type="match status" value="1"/>
</dbReference>
<reference evidence="20" key="3">
    <citation type="submission" date="2018-08" db="UniProtKB">
        <authorList>
            <consortium name="EnsemblPlants"/>
        </authorList>
    </citation>
    <scope>IDENTIFICATION</scope>
    <source>
        <strain evidence="20">cv. Bd21</strain>
    </source>
</reference>